<name>A0A1R1PMC6_ZANCU</name>
<proteinExistence type="predicted"/>
<keyword evidence="1" id="KW-0812">Transmembrane</keyword>
<accession>A0A1R1PMC6</accession>
<organism evidence="2 3">
    <name type="scientific">Zancudomyces culisetae</name>
    <name type="common">Gut fungus</name>
    <name type="synonym">Smittium culisetae</name>
    <dbReference type="NCBI Taxonomy" id="1213189"/>
    <lineage>
        <taxon>Eukaryota</taxon>
        <taxon>Fungi</taxon>
        <taxon>Fungi incertae sedis</taxon>
        <taxon>Zoopagomycota</taxon>
        <taxon>Kickxellomycotina</taxon>
        <taxon>Harpellomycetes</taxon>
        <taxon>Harpellales</taxon>
        <taxon>Legeriomycetaceae</taxon>
        <taxon>Zancudomyces</taxon>
    </lineage>
</organism>
<comment type="caution">
    <text evidence="2">The sequence shown here is derived from an EMBL/GenBank/DDBJ whole genome shotgun (WGS) entry which is preliminary data.</text>
</comment>
<reference evidence="3" key="1">
    <citation type="submission" date="2017-01" db="EMBL/GenBank/DDBJ databases">
        <authorList>
            <person name="Wang Y."/>
            <person name="White M."/>
            <person name="Kvist S."/>
            <person name="Moncalvo J.-M."/>
        </authorList>
    </citation>
    <scope>NUCLEOTIDE SEQUENCE [LARGE SCALE GENOMIC DNA]</scope>
    <source>
        <strain evidence="3">COL-18-3</strain>
    </source>
</reference>
<evidence type="ECO:0000313" key="2">
    <source>
        <dbReference type="EMBL" id="OMH82121.1"/>
    </source>
</evidence>
<dbReference type="EMBL" id="LSSK01000735">
    <property type="protein sequence ID" value="OMH82121.1"/>
    <property type="molecule type" value="Genomic_DNA"/>
</dbReference>
<evidence type="ECO:0000313" key="3">
    <source>
        <dbReference type="Proteomes" id="UP000188320"/>
    </source>
</evidence>
<gene>
    <name evidence="2" type="ORF">AX774_g4418</name>
</gene>
<dbReference type="AlphaFoldDB" id="A0A1R1PMC6"/>
<keyword evidence="1" id="KW-0472">Membrane</keyword>
<sequence>MFVYTFMNLIVPHRFTLALTTTLTPALTPCFTPTFSLYLAIIFIFIFIFYFYFYLRFATNTSTPIVARSLCKIRNQPCKHPRCYTPCPQPCQYATADKNQHRQILPNRSIYPCYDCLQHVFVYQLDRLPQNHSTYSKTTPKNRHHQCNKPKCYLRHRIVAH</sequence>
<dbReference type="Proteomes" id="UP000188320">
    <property type="component" value="Unassembled WGS sequence"/>
</dbReference>
<protein>
    <submittedName>
        <fullName evidence="2">Uncharacterized protein</fullName>
    </submittedName>
</protein>
<evidence type="ECO:0000256" key="1">
    <source>
        <dbReference type="SAM" id="Phobius"/>
    </source>
</evidence>
<feature type="transmembrane region" description="Helical" evidence="1">
    <location>
        <begin position="35"/>
        <end position="55"/>
    </location>
</feature>
<keyword evidence="3" id="KW-1185">Reference proteome</keyword>
<keyword evidence="1" id="KW-1133">Transmembrane helix</keyword>